<dbReference type="EMBL" id="BGPR01009729">
    <property type="protein sequence ID" value="GBN41909.1"/>
    <property type="molecule type" value="Genomic_DNA"/>
</dbReference>
<accession>A0A4Y2NT93</accession>
<protein>
    <submittedName>
        <fullName evidence="1">Uncharacterized protein</fullName>
    </submittedName>
</protein>
<sequence>MSTANSVKEASSSSVLILVKSGPDAIHFRRPASFSRVPITPSWLLIFLLFCSWKWSLGMTKKSDAVLFLVHLPPRNSEYDDRMHVWHFLKISNKHRQPS</sequence>
<evidence type="ECO:0000313" key="2">
    <source>
        <dbReference type="Proteomes" id="UP000499080"/>
    </source>
</evidence>
<proteinExistence type="predicted"/>
<dbReference type="Proteomes" id="UP000499080">
    <property type="component" value="Unassembled WGS sequence"/>
</dbReference>
<comment type="caution">
    <text evidence="1">The sequence shown here is derived from an EMBL/GenBank/DDBJ whole genome shotgun (WGS) entry which is preliminary data.</text>
</comment>
<dbReference type="AlphaFoldDB" id="A0A4Y2NT93"/>
<gene>
    <name evidence="1" type="ORF">AVEN_227708_1</name>
</gene>
<organism evidence="1 2">
    <name type="scientific">Araneus ventricosus</name>
    <name type="common">Orbweaver spider</name>
    <name type="synonym">Epeira ventricosa</name>
    <dbReference type="NCBI Taxonomy" id="182803"/>
    <lineage>
        <taxon>Eukaryota</taxon>
        <taxon>Metazoa</taxon>
        <taxon>Ecdysozoa</taxon>
        <taxon>Arthropoda</taxon>
        <taxon>Chelicerata</taxon>
        <taxon>Arachnida</taxon>
        <taxon>Araneae</taxon>
        <taxon>Araneomorphae</taxon>
        <taxon>Entelegynae</taxon>
        <taxon>Araneoidea</taxon>
        <taxon>Araneidae</taxon>
        <taxon>Araneus</taxon>
    </lineage>
</organism>
<evidence type="ECO:0000313" key="1">
    <source>
        <dbReference type="EMBL" id="GBN41909.1"/>
    </source>
</evidence>
<reference evidence="1 2" key="1">
    <citation type="journal article" date="2019" name="Sci. Rep.">
        <title>Orb-weaving spider Araneus ventricosus genome elucidates the spidroin gene catalogue.</title>
        <authorList>
            <person name="Kono N."/>
            <person name="Nakamura H."/>
            <person name="Ohtoshi R."/>
            <person name="Moran D.A.P."/>
            <person name="Shinohara A."/>
            <person name="Yoshida Y."/>
            <person name="Fujiwara M."/>
            <person name="Mori M."/>
            <person name="Tomita M."/>
            <person name="Arakawa K."/>
        </authorList>
    </citation>
    <scope>NUCLEOTIDE SEQUENCE [LARGE SCALE GENOMIC DNA]</scope>
</reference>
<keyword evidence="2" id="KW-1185">Reference proteome</keyword>
<name>A0A4Y2NT93_ARAVE</name>